<dbReference type="Proteomes" id="UP000245634">
    <property type="component" value="Unassembled WGS sequence"/>
</dbReference>
<evidence type="ECO:0000259" key="2">
    <source>
        <dbReference type="PROSITE" id="PS50943"/>
    </source>
</evidence>
<dbReference type="InterPro" id="IPR010982">
    <property type="entry name" value="Lambda_DNA-bd_dom_sf"/>
</dbReference>
<proteinExistence type="predicted"/>
<protein>
    <submittedName>
        <fullName evidence="3">DNA-binding XRE family transcriptional regulator</fullName>
    </submittedName>
</protein>
<sequence length="115" mass="12577">MQTLATLLKAARGEVGLTSDQLADSIHVSRTYISNLENGKKLNPSMEVIADLSKVLGKPVNYFFGSSEVIGFIHSLPRDIQERILSTVLEPHGTSLDGDESAILEAFIAYFRSPK</sequence>
<evidence type="ECO:0000313" key="3">
    <source>
        <dbReference type="EMBL" id="PWK05154.1"/>
    </source>
</evidence>
<dbReference type="SMART" id="SM00530">
    <property type="entry name" value="HTH_XRE"/>
    <property type="match status" value="1"/>
</dbReference>
<keyword evidence="4" id="KW-1185">Reference proteome</keyword>
<accession>A0A316D2P7</accession>
<dbReference type="OrthoDB" id="9805928at2"/>
<name>A0A316D2P7_9BACL</name>
<dbReference type="Gene3D" id="1.10.260.40">
    <property type="entry name" value="lambda repressor-like DNA-binding domains"/>
    <property type="match status" value="1"/>
</dbReference>
<comment type="caution">
    <text evidence="3">The sequence shown here is derived from an EMBL/GenBank/DDBJ whole genome shotgun (WGS) entry which is preliminary data.</text>
</comment>
<dbReference type="PROSITE" id="PS50943">
    <property type="entry name" value="HTH_CROC1"/>
    <property type="match status" value="1"/>
</dbReference>
<organism evidence="3 4">
    <name type="scientific">Tumebacillus permanentifrigoris</name>
    <dbReference type="NCBI Taxonomy" id="378543"/>
    <lineage>
        <taxon>Bacteria</taxon>
        <taxon>Bacillati</taxon>
        <taxon>Bacillota</taxon>
        <taxon>Bacilli</taxon>
        <taxon>Bacillales</taxon>
        <taxon>Alicyclobacillaceae</taxon>
        <taxon>Tumebacillus</taxon>
    </lineage>
</organism>
<keyword evidence="1 3" id="KW-0238">DNA-binding</keyword>
<dbReference type="InterPro" id="IPR001387">
    <property type="entry name" value="Cro/C1-type_HTH"/>
</dbReference>
<dbReference type="CDD" id="cd00093">
    <property type="entry name" value="HTH_XRE"/>
    <property type="match status" value="1"/>
</dbReference>
<reference evidence="3 4" key="1">
    <citation type="submission" date="2018-05" db="EMBL/GenBank/DDBJ databases">
        <title>Genomic Encyclopedia of Type Strains, Phase IV (KMG-IV): sequencing the most valuable type-strain genomes for metagenomic binning, comparative biology and taxonomic classification.</title>
        <authorList>
            <person name="Goeker M."/>
        </authorList>
    </citation>
    <scope>NUCLEOTIDE SEQUENCE [LARGE SCALE GENOMIC DNA]</scope>
    <source>
        <strain evidence="3 4">DSM 18773</strain>
    </source>
</reference>
<evidence type="ECO:0000313" key="4">
    <source>
        <dbReference type="Proteomes" id="UP000245634"/>
    </source>
</evidence>
<feature type="domain" description="HTH cro/C1-type" evidence="2">
    <location>
        <begin position="8"/>
        <end position="63"/>
    </location>
</feature>
<dbReference type="GO" id="GO:0003677">
    <property type="term" value="F:DNA binding"/>
    <property type="evidence" value="ECO:0007669"/>
    <property type="project" value="UniProtKB-KW"/>
</dbReference>
<dbReference type="AlphaFoldDB" id="A0A316D2P7"/>
<gene>
    <name evidence="3" type="ORF">C7459_12630</name>
</gene>
<dbReference type="RefSeq" id="WP_109691261.1">
    <property type="nucleotide sequence ID" value="NZ_QGGL01000026.1"/>
</dbReference>
<dbReference type="EMBL" id="QGGL01000026">
    <property type="protein sequence ID" value="PWK05154.1"/>
    <property type="molecule type" value="Genomic_DNA"/>
</dbReference>
<dbReference type="PANTHER" id="PTHR46558">
    <property type="entry name" value="TRACRIPTIONAL REGULATORY PROTEIN-RELATED-RELATED"/>
    <property type="match status" value="1"/>
</dbReference>
<dbReference type="Pfam" id="PF01381">
    <property type="entry name" value="HTH_3"/>
    <property type="match status" value="1"/>
</dbReference>
<dbReference type="SUPFAM" id="SSF47413">
    <property type="entry name" value="lambda repressor-like DNA-binding domains"/>
    <property type="match status" value="1"/>
</dbReference>
<evidence type="ECO:0000256" key="1">
    <source>
        <dbReference type="ARBA" id="ARBA00023125"/>
    </source>
</evidence>
<dbReference type="PANTHER" id="PTHR46558:SF3">
    <property type="entry name" value="TRANSCRIPTIONAL REGULATOR"/>
    <property type="match status" value="1"/>
</dbReference>